<organism evidence="2 3">
    <name type="scientific">Trichoglossum hirsutum</name>
    <dbReference type="NCBI Taxonomy" id="265104"/>
    <lineage>
        <taxon>Eukaryota</taxon>
        <taxon>Fungi</taxon>
        <taxon>Dikarya</taxon>
        <taxon>Ascomycota</taxon>
        <taxon>Pezizomycotina</taxon>
        <taxon>Geoglossomycetes</taxon>
        <taxon>Geoglossales</taxon>
        <taxon>Geoglossaceae</taxon>
        <taxon>Trichoglossum</taxon>
    </lineage>
</organism>
<accession>A0A9P8I0L0</accession>
<comment type="caution">
    <text evidence="2">The sequence shown here is derived from an EMBL/GenBank/DDBJ whole genome shotgun (WGS) entry which is preliminary data.</text>
</comment>
<evidence type="ECO:0000313" key="3">
    <source>
        <dbReference type="Proteomes" id="UP000750711"/>
    </source>
</evidence>
<gene>
    <name evidence="2" type="ORF">GP486_008801</name>
</gene>
<reference evidence="2" key="1">
    <citation type="submission" date="2021-03" db="EMBL/GenBank/DDBJ databases">
        <title>Comparative genomics and phylogenomic investigation of the class Geoglossomycetes provide insights into ecological specialization and systematics.</title>
        <authorList>
            <person name="Melie T."/>
            <person name="Pirro S."/>
            <person name="Miller A.N."/>
            <person name="Quandt A."/>
        </authorList>
    </citation>
    <scope>NUCLEOTIDE SEQUENCE</scope>
    <source>
        <strain evidence="2">CAQ_001_2017</strain>
    </source>
</reference>
<feature type="non-terminal residue" evidence="2">
    <location>
        <position position="1"/>
    </location>
</feature>
<name>A0A9P8I0L0_9PEZI</name>
<feature type="region of interest" description="Disordered" evidence="1">
    <location>
        <begin position="39"/>
        <end position="78"/>
    </location>
</feature>
<evidence type="ECO:0000313" key="2">
    <source>
        <dbReference type="EMBL" id="KAH0538099.1"/>
    </source>
</evidence>
<dbReference type="Proteomes" id="UP000750711">
    <property type="component" value="Unassembled WGS sequence"/>
</dbReference>
<keyword evidence="3" id="KW-1185">Reference proteome</keyword>
<feature type="compositionally biased region" description="Low complexity" evidence="1">
    <location>
        <begin position="43"/>
        <end position="52"/>
    </location>
</feature>
<proteinExistence type="predicted"/>
<sequence>PRVAAAVHRTPSSRSRACLASRFGSAAVEGTSLFQLRPPLPMRGRAANSWRRNAAREAKRGPRTMRVPKTLKPSMRDS</sequence>
<evidence type="ECO:0000256" key="1">
    <source>
        <dbReference type="SAM" id="MobiDB-lite"/>
    </source>
</evidence>
<feature type="non-terminal residue" evidence="2">
    <location>
        <position position="78"/>
    </location>
</feature>
<dbReference type="EMBL" id="JAGHQM010004037">
    <property type="protein sequence ID" value="KAH0538099.1"/>
    <property type="molecule type" value="Genomic_DNA"/>
</dbReference>
<protein>
    <submittedName>
        <fullName evidence="2">Uncharacterized protein</fullName>
    </submittedName>
</protein>
<dbReference type="AlphaFoldDB" id="A0A9P8I0L0"/>